<dbReference type="RefSeq" id="XP_014148361.1">
    <property type="nucleotide sequence ID" value="XM_014292886.1"/>
</dbReference>
<dbReference type="InterPro" id="IPR011263">
    <property type="entry name" value="DNA-dir_RNA_pol_RpoA/D/Rpb3"/>
</dbReference>
<dbReference type="Proteomes" id="UP000054560">
    <property type="component" value="Unassembled WGS sequence"/>
</dbReference>
<dbReference type="STRING" id="667725.A0A0L0FCI8"/>
<dbReference type="InterPro" id="IPR036603">
    <property type="entry name" value="RBP11-like"/>
</dbReference>
<dbReference type="Pfam" id="PF01193">
    <property type="entry name" value="RNA_pol_L"/>
    <property type="match status" value="1"/>
</dbReference>
<dbReference type="GeneID" id="25913500"/>
<keyword evidence="2" id="KW-0804">Transcription</keyword>
<dbReference type="AlphaFoldDB" id="A0A0L0FCI8"/>
<dbReference type="Gene3D" id="3.30.1360.10">
    <property type="entry name" value="RNA polymerase, RBP11-like subunit"/>
    <property type="match status" value="1"/>
</dbReference>
<dbReference type="PANTHER" id="PTHR11800:SF2">
    <property type="entry name" value="DNA-DIRECTED RNA POLYMERASE II SUBUNIT RPB3"/>
    <property type="match status" value="1"/>
</dbReference>
<dbReference type="OrthoDB" id="270173at2759"/>
<dbReference type="GO" id="GO:0003899">
    <property type="term" value="F:DNA-directed RNA polymerase activity"/>
    <property type="evidence" value="ECO:0007669"/>
    <property type="project" value="InterPro"/>
</dbReference>
<protein>
    <recommendedName>
        <fullName evidence="3">DNA-directed RNA polymerase RpoA/D/Rpb3-type domain-containing protein</fullName>
    </recommendedName>
</protein>
<evidence type="ECO:0000313" key="4">
    <source>
        <dbReference type="EMBL" id="KNC74459.1"/>
    </source>
</evidence>
<dbReference type="GO" id="GO:0046983">
    <property type="term" value="F:protein dimerization activity"/>
    <property type="evidence" value="ECO:0007669"/>
    <property type="project" value="InterPro"/>
</dbReference>
<feature type="domain" description="DNA-directed RNA polymerase RpoA/D/Rpb3-type" evidence="3">
    <location>
        <begin position="20"/>
        <end position="49"/>
    </location>
</feature>
<keyword evidence="1" id="KW-0240">DNA-directed RNA polymerase</keyword>
<evidence type="ECO:0000313" key="5">
    <source>
        <dbReference type="Proteomes" id="UP000054560"/>
    </source>
</evidence>
<name>A0A0L0FCI8_9EUKA</name>
<gene>
    <name evidence="4" type="ORF">SARC_12996</name>
</gene>
<dbReference type="GO" id="GO:0006366">
    <property type="term" value="P:transcription by RNA polymerase II"/>
    <property type="evidence" value="ECO:0007669"/>
    <property type="project" value="TreeGrafter"/>
</dbReference>
<dbReference type="GO" id="GO:0005665">
    <property type="term" value="C:RNA polymerase II, core complex"/>
    <property type="evidence" value="ECO:0007669"/>
    <property type="project" value="TreeGrafter"/>
</dbReference>
<proteinExistence type="predicted"/>
<feature type="non-terminal residue" evidence="4">
    <location>
        <position position="62"/>
    </location>
</feature>
<reference evidence="4 5" key="1">
    <citation type="submission" date="2011-02" db="EMBL/GenBank/DDBJ databases">
        <title>The Genome Sequence of Sphaeroforma arctica JP610.</title>
        <authorList>
            <consortium name="The Broad Institute Genome Sequencing Platform"/>
            <person name="Russ C."/>
            <person name="Cuomo C."/>
            <person name="Young S.K."/>
            <person name="Zeng Q."/>
            <person name="Gargeya S."/>
            <person name="Alvarado L."/>
            <person name="Berlin A."/>
            <person name="Chapman S.B."/>
            <person name="Chen Z."/>
            <person name="Freedman E."/>
            <person name="Gellesch M."/>
            <person name="Goldberg J."/>
            <person name="Griggs A."/>
            <person name="Gujja S."/>
            <person name="Heilman E."/>
            <person name="Heiman D."/>
            <person name="Howarth C."/>
            <person name="Mehta T."/>
            <person name="Neiman D."/>
            <person name="Pearson M."/>
            <person name="Roberts A."/>
            <person name="Saif S."/>
            <person name="Shea T."/>
            <person name="Shenoy N."/>
            <person name="Sisk P."/>
            <person name="Stolte C."/>
            <person name="Sykes S."/>
            <person name="White J."/>
            <person name="Yandava C."/>
            <person name="Burger G."/>
            <person name="Gray M.W."/>
            <person name="Holland P.W.H."/>
            <person name="King N."/>
            <person name="Lang F.B.F."/>
            <person name="Roger A.J."/>
            <person name="Ruiz-Trillo I."/>
            <person name="Haas B."/>
            <person name="Nusbaum C."/>
            <person name="Birren B."/>
        </authorList>
    </citation>
    <scope>NUCLEOTIDE SEQUENCE [LARGE SCALE GENOMIC DNA]</scope>
    <source>
        <strain evidence="4 5">JP610</strain>
    </source>
</reference>
<dbReference type="eggNOG" id="KOG1522">
    <property type="taxonomic scope" value="Eukaryota"/>
</dbReference>
<dbReference type="SUPFAM" id="SSF55257">
    <property type="entry name" value="RBP11-like subunits of RNA polymerase"/>
    <property type="match status" value="1"/>
</dbReference>
<organism evidence="4 5">
    <name type="scientific">Sphaeroforma arctica JP610</name>
    <dbReference type="NCBI Taxonomy" id="667725"/>
    <lineage>
        <taxon>Eukaryota</taxon>
        <taxon>Ichthyosporea</taxon>
        <taxon>Ichthyophonida</taxon>
        <taxon>Sphaeroforma</taxon>
    </lineage>
</organism>
<dbReference type="InterPro" id="IPR050518">
    <property type="entry name" value="Rpo3/RPB3_RNA_Pol_subunit"/>
</dbReference>
<dbReference type="PANTHER" id="PTHR11800">
    <property type="entry name" value="DNA-DIRECTED RNA POLYMERASE"/>
    <property type="match status" value="1"/>
</dbReference>
<keyword evidence="5" id="KW-1185">Reference proteome</keyword>
<sequence>MVVLGETQVEITEMNENQVKFVLTNSSLPFANAVRRIMIAEVPTVAIDIVEIQGNNTVLLDE</sequence>
<evidence type="ECO:0000256" key="1">
    <source>
        <dbReference type="ARBA" id="ARBA00022478"/>
    </source>
</evidence>
<evidence type="ECO:0000256" key="2">
    <source>
        <dbReference type="ARBA" id="ARBA00023163"/>
    </source>
</evidence>
<accession>A0A0L0FCI8</accession>
<dbReference type="EMBL" id="KQ244388">
    <property type="protein sequence ID" value="KNC74459.1"/>
    <property type="molecule type" value="Genomic_DNA"/>
</dbReference>
<evidence type="ECO:0000259" key="3">
    <source>
        <dbReference type="Pfam" id="PF01193"/>
    </source>
</evidence>